<protein>
    <recommendedName>
        <fullName evidence="2">Nonsense-mediated mRNA decay factor</fullName>
    </recommendedName>
</protein>
<dbReference type="InterPro" id="IPR018834">
    <property type="entry name" value="DNA/RNA-bd_Est1-type"/>
</dbReference>
<dbReference type="PANTHER" id="PTHR15696">
    <property type="entry name" value="SMG-7 SUPPRESSOR WITH MORPHOLOGICAL EFFECT ON GENITALIA PROTEIN 7"/>
    <property type="match status" value="1"/>
</dbReference>
<dbReference type="Gene3D" id="1.25.40.10">
    <property type="entry name" value="Tetratricopeptide repeat domain"/>
    <property type="match status" value="1"/>
</dbReference>
<feature type="compositionally biased region" description="Polar residues" evidence="4">
    <location>
        <begin position="493"/>
        <end position="504"/>
    </location>
</feature>
<dbReference type="Ensembl" id="ENSAMXT00005059246.1">
    <property type="protein sequence ID" value="ENSAMXP00005054783.1"/>
    <property type="gene ID" value="ENSAMXG00005024145.1"/>
</dbReference>
<dbReference type="GO" id="GO:0070034">
    <property type="term" value="F:telomerase RNA binding"/>
    <property type="evidence" value="ECO:0007669"/>
    <property type="project" value="TreeGrafter"/>
</dbReference>
<evidence type="ECO:0000259" key="6">
    <source>
        <dbReference type="Pfam" id="PF10374"/>
    </source>
</evidence>
<dbReference type="InterPro" id="IPR045153">
    <property type="entry name" value="Est1/Ebs1-like"/>
</dbReference>
<feature type="compositionally biased region" description="Low complexity" evidence="4">
    <location>
        <begin position="718"/>
        <end position="729"/>
    </location>
</feature>
<feature type="compositionally biased region" description="Low complexity" evidence="4">
    <location>
        <begin position="968"/>
        <end position="990"/>
    </location>
</feature>
<dbReference type="GO" id="GO:0000184">
    <property type="term" value="P:nuclear-transcribed mRNA catabolic process, nonsense-mediated decay"/>
    <property type="evidence" value="ECO:0007669"/>
    <property type="project" value="UniProtKB-KW"/>
</dbReference>
<feature type="region of interest" description="Disordered" evidence="4">
    <location>
        <begin position="483"/>
        <end position="628"/>
    </location>
</feature>
<dbReference type="GO" id="GO:0005697">
    <property type="term" value="C:telomerase holoenzyme complex"/>
    <property type="evidence" value="ECO:0007669"/>
    <property type="project" value="TreeGrafter"/>
</dbReference>
<keyword evidence="1 2" id="KW-0866">Nonsense-mediated mRNA decay</keyword>
<keyword evidence="3" id="KW-0175">Coiled coil</keyword>
<proteinExistence type="predicted"/>
<accession>A0A8B9LSG4</accession>
<dbReference type="Pfam" id="PF10373">
    <property type="entry name" value="EST1_DNA_bind"/>
    <property type="match status" value="1"/>
</dbReference>
<feature type="region of interest" description="Disordered" evidence="4">
    <location>
        <begin position="958"/>
        <end position="1012"/>
    </location>
</feature>
<feature type="coiled-coil region" evidence="3">
    <location>
        <begin position="259"/>
        <end position="293"/>
    </location>
</feature>
<feature type="region of interest" description="Disordered" evidence="4">
    <location>
        <begin position="1024"/>
        <end position="1056"/>
    </location>
</feature>
<reference evidence="7" key="1">
    <citation type="submission" date="2025-08" db="UniProtKB">
        <authorList>
            <consortium name="Ensembl"/>
        </authorList>
    </citation>
    <scope>IDENTIFICATION</scope>
</reference>
<evidence type="ECO:0000256" key="2">
    <source>
        <dbReference type="RuleBase" id="RU369098"/>
    </source>
</evidence>
<keyword evidence="2" id="KW-0539">Nucleus</keyword>
<feature type="compositionally biased region" description="Polar residues" evidence="4">
    <location>
        <begin position="683"/>
        <end position="696"/>
    </location>
</feature>
<dbReference type="AlphaFoldDB" id="A0A8B9LSG4"/>
<gene>
    <name evidence="7" type="primary">smg7</name>
</gene>
<feature type="compositionally biased region" description="Basic and acidic residues" evidence="4">
    <location>
        <begin position="535"/>
        <end position="561"/>
    </location>
</feature>
<feature type="region of interest" description="Disordered" evidence="4">
    <location>
        <begin position="1082"/>
        <end position="1109"/>
    </location>
</feature>
<organism evidence="7 8">
    <name type="scientific">Astyanax mexicanus</name>
    <name type="common">Blind cave fish</name>
    <name type="synonym">Astyanax fasciatus mexicanus</name>
    <dbReference type="NCBI Taxonomy" id="7994"/>
    <lineage>
        <taxon>Eukaryota</taxon>
        <taxon>Metazoa</taxon>
        <taxon>Chordata</taxon>
        <taxon>Craniata</taxon>
        <taxon>Vertebrata</taxon>
        <taxon>Euteleostomi</taxon>
        <taxon>Actinopterygii</taxon>
        <taxon>Neopterygii</taxon>
        <taxon>Teleostei</taxon>
        <taxon>Ostariophysi</taxon>
        <taxon>Characiformes</taxon>
        <taxon>Characoidei</taxon>
        <taxon>Acestrorhamphidae</taxon>
        <taxon>Acestrorhamphinae</taxon>
        <taxon>Astyanax</taxon>
    </lineage>
</organism>
<evidence type="ECO:0000256" key="1">
    <source>
        <dbReference type="ARBA" id="ARBA00023161"/>
    </source>
</evidence>
<dbReference type="PANTHER" id="PTHR15696:SF5">
    <property type="entry name" value="NONSENSE-MEDIATED MRNA DECAY FACTOR SMG7"/>
    <property type="match status" value="1"/>
</dbReference>
<feature type="compositionally biased region" description="Basic and acidic residues" evidence="4">
    <location>
        <begin position="607"/>
        <end position="619"/>
    </location>
</feature>
<evidence type="ECO:0000313" key="7">
    <source>
        <dbReference type="Ensembl" id="ENSAMXP00005054783.1"/>
    </source>
</evidence>
<feature type="compositionally biased region" description="Low complexity" evidence="4">
    <location>
        <begin position="736"/>
        <end position="767"/>
    </location>
</feature>
<dbReference type="SUPFAM" id="SSF48452">
    <property type="entry name" value="TPR-like"/>
    <property type="match status" value="1"/>
</dbReference>
<feature type="region of interest" description="Disordered" evidence="4">
    <location>
        <begin position="681"/>
        <end position="800"/>
    </location>
</feature>
<feature type="compositionally biased region" description="Polar residues" evidence="4">
    <location>
        <begin position="777"/>
        <end position="791"/>
    </location>
</feature>
<feature type="compositionally biased region" description="Basic and acidic residues" evidence="4">
    <location>
        <begin position="572"/>
        <end position="594"/>
    </location>
</feature>
<name>A0A8B9LSG4_ASTMX</name>
<evidence type="ECO:0000256" key="4">
    <source>
        <dbReference type="SAM" id="MobiDB-lite"/>
    </source>
</evidence>
<dbReference type="InterPro" id="IPR019458">
    <property type="entry name" value="Est1-like_N"/>
</dbReference>
<evidence type="ECO:0000259" key="5">
    <source>
        <dbReference type="Pfam" id="PF10373"/>
    </source>
</evidence>
<dbReference type="InterPro" id="IPR011990">
    <property type="entry name" value="TPR-like_helical_dom_sf"/>
</dbReference>
<evidence type="ECO:0000256" key="3">
    <source>
        <dbReference type="SAM" id="Coils"/>
    </source>
</evidence>
<comment type="function">
    <text evidence="2">Plays a role in nonsense-mediated mRNA decay.</text>
</comment>
<feature type="domain" description="Telomerase activating protein Est1-like N-terminal" evidence="6">
    <location>
        <begin position="55"/>
        <end position="168"/>
    </location>
</feature>
<dbReference type="Pfam" id="PF10374">
    <property type="entry name" value="EST1"/>
    <property type="match status" value="1"/>
</dbReference>
<feature type="compositionally biased region" description="Polar residues" evidence="4">
    <location>
        <begin position="958"/>
        <end position="967"/>
    </location>
</feature>
<evidence type="ECO:0000313" key="8">
    <source>
        <dbReference type="Proteomes" id="UP000694621"/>
    </source>
</evidence>
<comment type="subcellular location">
    <subcellularLocation>
        <location evidence="2">Nucleus</location>
    </subcellularLocation>
</comment>
<feature type="compositionally biased region" description="Polar residues" evidence="4">
    <location>
        <begin position="1033"/>
        <end position="1054"/>
    </location>
</feature>
<sequence>LTDLSFFLSRQAEALKADMTDSKLGAAEVWTSRQALQDLYQKMLVTDLEYALDKKVEQDLWNHAFKNQITSLQSQAKNRANPNRSEVQANLSLFLEAASGFYTQLLQELCTVFNVDLPCRVKSSQLGIISNKQSSTSAIVKPQPSSCSYICQHCLVHLGDIARYRNQTSQAESYYRHAAQLVPSNGQPYNQLAILASSKGDHLTTIFYYCRSIAVKFPFPAASTNLQKALSKALESRDEVKTKWSVSDFIKAFIKFHGHVYLSKSLEKLNALREKLEEQFQRLILQKAFSSQQLVHITVINLFELHHLRDFSNEADDQSFSSDEQISWIQLLGLFMSFLGVMCSRALLNKNQEEIMGECPLPAIKVSLDWLKLRSGVFTEIFPLLFFLCEDFSSACVTAVPLPEEFELQGFLALRPALRLLDFSKGHQGIAVDKDSLIVHARQQRLINLGKWVADNQPGLIQSRISDGLLLFLTDIPELVVEEPQEKDPPVLQESSNGEQTTHDGSLGLKSVLSMGKSQNSSLDPGERPVVTFKENIKPREQSREQGRNQHQRDGGKERSGFNKGSGTPGKIEQKKEGKRKSEAKKNSHEKTSDTGKQVGGSVKSQSEMRKTPVSEARKTPVTQTQTTCSSQFIPIHHPGAFPPLPSRPGFPPPAYVIPPPVAFPMNPGFTFPAGVSVPTPFLQPTSHPQAASQVPSGKPSHIPYSQQRPSGPGALTQGPPQAQPQQAQQPPPQPSKQALQQTVQLQVQQQQQQQQQQQSPTKQSSQLGKSPPHHTGMQQQAGQMWSQHQAQPPMPKMPMPVKQPFFMPAQDPMKLFEHSMSPAVPMQPPQPSMDKKMKFPEVKMQDFYWELPYRMGEGRGGMDRMGKHQPGVFCPDQENTPRGPPYEVCLLVFVVLTFSIGSMLSVTCFSLTKCIYVGIFSEAYGKNMAPTPKPDVPMIHQEPSLYSLFEGTPWSPSLPASSDHSTPASQSPHSSNPSSLPSSPPTHSHGALPFSNFGPIGTPDSRDRRAVDRWKAEKTGVSGFGLDYLPTAPTSSASEQNSWHQGAPNSSWAPQDMPMEDSSTVLLDSFKSIWSSSMMQPGPSALEQLLMQQKQKQQRGHGTMNPPH</sequence>
<dbReference type="GO" id="GO:0042162">
    <property type="term" value="F:telomeric DNA binding"/>
    <property type="evidence" value="ECO:0007669"/>
    <property type="project" value="TreeGrafter"/>
</dbReference>
<dbReference type="Proteomes" id="UP000694621">
    <property type="component" value="Unplaced"/>
</dbReference>
<feature type="domain" description="DNA/RNA-binding" evidence="5">
    <location>
        <begin position="171"/>
        <end position="416"/>
    </location>
</feature>